<dbReference type="OMA" id="RAFFHDY"/>
<dbReference type="EMBL" id="KE145367">
    <property type="protein sequence ID" value="EPE28952.1"/>
    <property type="molecule type" value="Genomic_DNA"/>
</dbReference>
<gene>
    <name evidence="1" type="ORF">GLAREA_00110</name>
</gene>
<dbReference type="KEGG" id="glz:GLAREA_00110"/>
<dbReference type="RefSeq" id="XP_008083061.1">
    <property type="nucleotide sequence ID" value="XM_008084870.1"/>
</dbReference>
<keyword evidence="2" id="KW-1185">Reference proteome</keyword>
<name>S3CR69_GLAL2</name>
<reference evidence="1 2" key="1">
    <citation type="journal article" date="2013" name="BMC Genomics">
        <title>Genomics-driven discovery of the pneumocandin biosynthetic gene cluster in the fungus Glarea lozoyensis.</title>
        <authorList>
            <person name="Chen L."/>
            <person name="Yue Q."/>
            <person name="Zhang X."/>
            <person name="Xiang M."/>
            <person name="Wang C."/>
            <person name="Li S."/>
            <person name="Che Y."/>
            <person name="Ortiz-Lopez F.J."/>
            <person name="Bills G.F."/>
            <person name="Liu X."/>
            <person name="An Z."/>
        </authorList>
    </citation>
    <scope>NUCLEOTIDE SEQUENCE [LARGE SCALE GENOMIC DNA]</scope>
    <source>
        <strain evidence="2">ATCC 20868 / MF5171</strain>
    </source>
</reference>
<dbReference type="OrthoDB" id="3525185at2759"/>
<dbReference type="InterPro" id="IPR053175">
    <property type="entry name" value="DHMBA_Reg_Transcription_Factor"/>
</dbReference>
<dbReference type="Proteomes" id="UP000016922">
    <property type="component" value="Unassembled WGS sequence"/>
</dbReference>
<evidence type="ECO:0000313" key="2">
    <source>
        <dbReference type="Proteomes" id="UP000016922"/>
    </source>
</evidence>
<organism evidence="1 2">
    <name type="scientific">Glarea lozoyensis (strain ATCC 20868 / MF5171)</name>
    <dbReference type="NCBI Taxonomy" id="1116229"/>
    <lineage>
        <taxon>Eukaryota</taxon>
        <taxon>Fungi</taxon>
        <taxon>Dikarya</taxon>
        <taxon>Ascomycota</taxon>
        <taxon>Pezizomycotina</taxon>
        <taxon>Leotiomycetes</taxon>
        <taxon>Helotiales</taxon>
        <taxon>Helotiaceae</taxon>
        <taxon>Glarea</taxon>
    </lineage>
</organism>
<dbReference type="PANTHER" id="PTHR38791:SF5">
    <property type="entry name" value="TRANSCRIPTION FACTOR DBAG-RELATED"/>
    <property type="match status" value="1"/>
</dbReference>
<sequence length="474" mass="52717">MKASRACRGYECNASILYEIQNTQSYSHLSAARKCSLPLRVSIPGTNLFPEDAIPLERSEEESNWLSFRAFLYDFCVTSTNSDLSRGYLHDVEALVGRLGPASDLVKACQAVSFSCHGKVLRRPNLVYKSERLYQEVLGSFAKTINDPILANTTESKLVALLLGLYQIAATTESSYGEHLIHANGLAALLKIGQSPLSLLGTMGSPLIQGVGIKQNIGVFSASAFSNYGESLESILLQLSSVWNKSEAVLEMEEVHALKNEITALDGRFINWQKSRIQEIQPTTIGHVEERQHVEKVQVGFWPGKIDTYFDFCVAGMWNVFRAARLLLTLLGVKLCDATGDIDGYAEYKTIANEIAKDIAASIAFHLTDNLHVFVNELETSSEIREQGRLLGGVLLMHPLYVATQVPYLQEELREYMRSCLEWIGSEMGLGQATLLAKVREIDARFAYPIIVSWLTCIECRTQSLTDAFWKVVV</sequence>
<proteinExistence type="predicted"/>
<protein>
    <submittedName>
        <fullName evidence="1">Uncharacterized protein</fullName>
    </submittedName>
</protein>
<accession>S3CR69</accession>
<dbReference type="HOGENOM" id="CLU_013866_1_1_1"/>
<dbReference type="GeneID" id="19459170"/>
<dbReference type="eggNOG" id="ENOG502S3ED">
    <property type="taxonomic scope" value="Eukaryota"/>
</dbReference>
<dbReference type="PANTHER" id="PTHR38791">
    <property type="entry name" value="ZN(II)2CYS6 TRANSCRIPTION FACTOR (EUROFUNG)-RELATED-RELATED"/>
    <property type="match status" value="1"/>
</dbReference>
<evidence type="ECO:0000313" key="1">
    <source>
        <dbReference type="EMBL" id="EPE28952.1"/>
    </source>
</evidence>
<dbReference type="AlphaFoldDB" id="S3CR69"/>